<organism evidence="3 4">
    <name type="scientific">Chitinibacter bivalviorum</name>
    <dbReference type="NCBI Taxonomy" id="2739434"/>
    <lineage>
        <taxon>Bacteria</taxon>
        <taxon>Pseudomonadati</taxon>
        <taxon>Pseudomonadota</taxon>
        <taxon>Betaproteobacteria</taxon>
        <taxon>Neisseriales</taxon>
        <taxon>Chitinibacteraceae</taxon>
        <taxon>Chitinibacter</taxon>
    </lineage>
</organism>
<reference evidence="3 4" key="1">
    <citation type="submission" date="2020-07" db="EMBL/GenBank/DDBJ databases">
        <title>Complete genome sequence of Chitinibacter sp. 2T18.</title>
        <authorList>
            <person name="Bae J.-W."/>
            <person name="Choi J.-W."/>
        </authorList>
    </citation>
    <scope>NUCLEOTIDE SEQUENCE [LARGE SCALE GENOMIC DNA]</scope>
    <source>
        <strain evidence="3 4">2T18</strain>
    </source>
</reference>
<dbReference type="Proteomes" id="UP000509597">
    <property type="component" value="Chromosome"/>
</dbReference>
<protein>
    <submittedName>
        <fullName evidence="3">DUF2802 domain-containing protein</fullName>
    </submittedName>
</protein>
<evidence type="ECO:0000313" key="4">
    <source>
        <dbReference type="Proteomes" id="UP000509597"/>
    </source>
</evidence>
<evidence type="ECO:0000313" key="3">
    <source>
        <dbReference type="EMBL" id="QLG87402.1"/>
    </source>
</evidence>
<accession>A0A7H9BG48</accession>
<keyword evidence="2" id="KW-0812">Transmembrane</keyword>
<evidence type="ECO:0000256" key="1">
    <source>
        <dbReference type="SAM" id="Coils"/>
    </source>
</evidence>
<dbReference type="AlphaFoldDB" id="A0A7H9BG48"/>
<dbReference type="RefSeq" id="WP_179357485.1">
    <property type="nucleotide sequence ID" value="NZ_CP058627.1"/>
</dbReference>
<keyword evidence="1" id="KW-0175">Coiled coil</keyword>
<dbReference type="KEGG" id="chiz:HQ393_03530"/>
<gene>
    <name evidence="3" type="ORF">HQ393_03530</name>
</gene>
<feature type="coiled-coil region" evidence="1">
    <location>
        <begin position="44"/>
        <end position="71"/>
    </location>
</feature>
<keyword evidence="2" id="KW-0472">Membrane</keyword>
<sequence length="136" mass="15020">MDKAGLFLTWAQLLYIGVVLVLFYVAELLFMWFRHRKNTPPHIVQDSSARIEALEQEIELLKIRVAAISAMPRVNNPSSSQIDELSDAAESGDSLYAQAIRMAQSGADAPKLVDECGLSRAEADLIVAIYHGVYKG</sequence>
<keyword evidence="4" id="KW-1185">Reference proteome</keyword>
<evidence type="ECO:0000256" key="2">
    <source>
        <dbReference type="SAM" id="Phobius"/>
    </source>
</evidence>
<name>A0A7H9BG48_9NEIS</name>
<proteinExistence type="predicted"/>
<dbReference type="InterPro" id="IPR021244">
    <property type="entry name" value="DUF2802"/>
</dbReference>
<dbReference type="Pfam" id="PF10975">
    <property type="entry name" value="DUF2802"/>
    <property type="match status" value="1"/>
</dbReference>
<keyword evidence="2" id="KW-1133">Transmembrane helix</keyword>
<feature type="transmembrane region" description="Helical" evidence="2">
    <location>
        <begin position="12"/>
        <end position="33"/>
    </location>
</feature>
<dbReference type="EMBL" id="CP058627">
    <property type="protein sequence ID" value="QLG87402.1"/>
    <property type="molecule type" value="Genomic_DNA"/>
</dbReference>